<dbReference type="AlphaFoldDB" id="A0A926DG62"/>
<comment type="caution">
    <text evidence="1">The sequence shown here is derived from an EMBL/GenBank/DDBJ whole genome shotgun (WGS) entry which is preliminary data.</text>
</comment>
<name>A0A926DG62_9FIRM</name>
<accession>A0A926DG62</accession>
<evidence type="ECO:0000313" key="1">
    <source>
        <dbReference type="EMBL" id="MBC8537237.1"/>
    </source>
</evidence>
<reference evidence="1" key="1">
    <citation type="submission" date="2020-08" db="EMBL/GenBank/DDBJ databases">
        <title>Genome public.</title>
        <authorList>
            <person name="Liu C."/>
            <person name="Sun Q."/>
        </authorList>
    </citation>
    <scope>NUCLEOTIDE SEQUENCE</scope>
    <source>
        <strain evidence="1">BX7</strain>
    </source>
</reference>
<dbReference type="RefSeq" id="WP_249301719.1">
    <property type="nucleotide sequence ID" value="NZ_JACRSP010000006.1"/>
</dbReference>
<keyword evidence="2" id="KW-1185">Reference proteome</keyword>
<dbReference type="Proteomes" id="UP000620366">
    <property type="component" value="Unassembled WGS sequence"/>
</dbReference>
<organism evidence="1 2">
    <name type="scientific">Feifania hominis</name>
    <dbReference type="NCBI Taxonomy" id="2763660"/>
    <lineage>
        <taxon>Bacteria</taxon>
        <taxon>Bacillati</taxon>
        <taxon>Bacillota</taxon>
        <taxon>Clostridia</taxon>
        <taxon>Eubacteriales</taxon>
        <taxon>Feifaniaceae</taxon>
        <taxon>Feifania</taxon>
    </lineage>
</organism>
<dbReference type="EMBL" id="JACRSP010000006">
    <property type="protein sequence ID" value="MBC8537237.1"/>
    <property type="molecule type" value="Genomic_DNA"/>
</dbReference>
<protein>
    <submittedName>
        <fullName evidence="1">Uncharacterized protein</fullName>
    </submittedName>
</protein>
<evidence type="ECO:0000313" key="2">
    <source>
        <dbReference type="Proteomes" id="UP000620366"/>
    </source>
</evidence>
<proteinExistence type="predicted"/>
<gene>
    <name evidence="1" type="ORF">H8695_11115</name>
</gene>
<sequence length="155" mass="17191">MRKMLVQHVEPEDDFDVRAVADLVDLKTGRSYCVGVVEFLSLNKNPRLFGHESDIIDTELYIQWAHLCDPFELPDDVGYIQRGTGIKAIAKVLSFAAPDVLICEIKGLGDAVVVEDIKYNGNMGDTIYLSGSLSIDYSLHGGVDQWTIPYDPELG</sequence>